<evidence type="ECO:0000313" key="3">
    <source>
        <dbReference type="Proteomes" id="UP000594468"/>
    </source>
</evidence>
<dbReference type="EMBL" id="CP062983">
    <property type="protein sequence ID" value="QPC84881.1"/>
    <property type="molecule type" value="Genomic_DNA"/>
</dbReference>
<feature type="chain" id="PRO_5032275725" evidence="1">
    <location>
        <begin position="26"/>
        <end position="384"/>
    </location>
</feature>
<keyword evidence="1" id="KW-0732">Signal</keyword>
<dbReference type="Gene3D" id="2.120.10.30">
    <property type="entry name" value="TolB, C-terminal domain"/>
    <property type="match status" value="1"/>
</dbReference>
<name>A0A7S8EDE2_9CHLR</name>
<dbReference type="KEGG" id="pmet:G4Y79_11070"/>
<protein>
    <submittedName>
        <fullName evidence="2">PD40 domain-containing protein</fullName>
    </submittedName>
</protein>
<accession>A0A7S8EDE2</accession>
<keyword evidence="3" id="KW-1185">Reference proteome</keyword>
<dbReference type="InterPro" id="IPR011042">
    <property type="entry name" value="6-blade_b-propeller_TolB-like"/>
</dbReference>
<gene>
    <name evidence="2" type="ORF">G4Y79_11070</name>
</gene>
<sequence>MKINRFLAFPLLGLLLFLGIGQADAQQQIEQRCQQNIAARPATFEPGGIILTSFDGDSLWVYDIDNATRYPLPETRPCLANCHLSPDANWLTYLNAQTGVFGMMRVDGTQRTPLVAGAASDVQWWSADEILVWTPDHRAYLRSLDALDVEESREYLPASSAIAIQPGGTYALTLSSINGTISRALVNLEDDESTPILLAPDRPYFNAASWSPDGRQLAYVGRGALDPEVNLVGAELFVIQPGSAIPRQLTYFSSAYGAVRINGFVPDSLSWSPDGTQIAFWVIELLGADVEANTGTAEIHVVDVTTGQVTAYCGFVTNEHTPNPSRLVWSPDGTHLALAGNVPGDDRGYLLLALNLENGVFTELSEGIFPALGRPDVVAWGLRP</sequence>
<dbReference type="Proteomes" id="UP000594468">
    <property type="component" value="Chromosome"/>
</dbReference>
<proteinExistence type="predicted"/>
<reference evidence="2 3" key="1">
    <citation type="submission" date="2020-02" db="EMBL/GenBank/DDBJ databases">
        <authorList>
            <person name="Zheng R.K."/>
            <person name="Sun C.M."/>
        </authorList>
    </citation>
    <scope>NUCLEOTIDE SEQUENCE [LARGE SCALE GENOMIC DNA]</scope>
    <source>
        <strain evidence="3">rifampicinis</strain>
    </source>
</reference>
<dbReference type="InterPro" id="IPR011659">
    <property type="entry name" value="WD40"/>
</dbReference>
<organism evidence="2 3">
    <name type="scientific">Phototrophicus methaneseepsis</name>
    <dbReference type="NCBI Taxonomy" id="2710758"/>
    <lineage>
        <taxon>Bacteria</taxon>
        <taxon>Bacillati</taxon>
        <taxon>Chloroflexota</taxon>
        <taxon>Candidatus Thermofontia</taxon>
        <taxon>Phototrophicales</taxon>
        <taxon>Phototrophicaceae</taxon>
        <taxon>Phototrophicus</taxon>
    </lineage>
</organism>
<dbReference type="AlphaFoldDB" id="A0A7S8EDE2"/>
<dbReference type="RefSeq" id="WP_195172944.1">
    <property type="nucleotide sequence ID" value="NZ_CP062983.1"/>
</dbReference>
<evidence type="ECO:0000313" key="2">
    <source>
        <dbReference type="EMBL" id="QPC84881.1"/>
    </source>
</evidence>
<feature type="signal peptide" evidence="1">
    <location>
        <begin position="1"/>
        <end position="25"/>
    </location>
</feature>
<evidence type="ECO:0000256" key="1">
    <source>
        <dbReference type="SAM" id="SignalP"/>
    </source>
</evidence>
<dbReference type="Pfam" id="PF07676">
    <property type="entry name" value="PD40"/>
    <property type="match status" value="1"/>
</dbReference>
<dbReference type="SUPFAM" id="SSF82171">
    <property type="entry name" value="DPP6 N-terminal domain-like"/>
    <property type="match status" value="1"/>
</dbReference>